<feature type="region of interest" description="Disordered" evidence="1">
    <location>
        <begin position="715"/>
        <end position="805"/>
    </location>
</feature>
<evidence type="ECO:0000256" key="1">
    <source>
        <dbReference type="SAM" id="MobiDB-lite"/>
    </source>
</evidence>
<comment type="caution">
    <text evidence="2">The sequence shown here is derived from an EMBL/GenBank/DDBJ whole genome shotgun (WGS) entry which is preliminary data.</text>
</comment>
<dbReference type="EMBL" id="VCGU01000007">
    <property type="protein sequence ID" value="TRY73553.1"/>
    <property type="molecule type" value="Genomic_DNA"/>
</dbReference>
<gene>
    <name evidence="2" type="ORF">TCAL_15763</name>
</gene>
<dbReference type="Proteomes" id="UP000318571">
    <property type="component" value="Chromosome 3"/>
</dbReference>
<feature type="compositionally biased region" description="Basic and acidic residues" evidence="1">
    <location>
        <begin position="1"/>
        <end position="11"/>
    </location>
</feature>
<evidence type="ECO:0008006" key="4">
    <source>
        <dbReference type="Google" id="ProtNLM"/>
    </source>
</evidence>
<evidence type="ECO:0000313" key="2">
    <source>
        <dbReference type="EMBL" id="TRY73553.1"/>
    </source>
</evidence>
<organism evidence="2 3">
    <name type="scientific">Tigriopus californicus</name>
    <name type="common">Marine copepod</name>
    <dbReference type="NCBI Taxonomy" id="6832"/>
    <lineage>
        <taxon>Eukaryota</taxon>
        <taxon>Metazoa</taxon>
        <taxon>Ecdysozoa</taxon>
        <taxon>Arthropoda</taxon>
        <taxon>Crustacea</taxon>
        <taxon>Multicrustacea</taxon>
        <taxon>Hexanauplia</taxon>
        <taxon>Copepoda</taxon>
        <taxon>Harpacticoida</taxon>
        <taxon>Harpacticidae</taxon>
        <taxon>Tigriopus</taxon>
    </lineage>
</organism>
<keyword evidence="3" id="KW-1185">Reference proteome</keyword>
<name>A0A553P7A4_TIGCA</name>
<feature type="region of interest" description="Disordered" evidence="1">
    <location>
        <begin position="1"/>
        <end position="25"/>
    </location>
</feature>
<dbReference type="AlphaFoldDB" id="A0A553P7A4"/>
<proteinExistence type="predicted"/>
<feature type="region of interest" description="Disordered" evidence="1">
    <location>
        <begin position="173"/>
        <end position="192"/>
    </location>
</feature>
<accession>A0A553P7A4</accession>
<protein>
    <recommendedName>
        <fullName evidence="4">SEA domain-containing protein</fullName>
    </recommendedName>
</protein>
<sequence length="805" mass="90197">MSDGEESHTIDPELELTESTGKAKVESIRRVSETTTSSNFNDSQQIVKEVLNSASHSTDEIVGQLDSFNNSSDLLSPTDILVSGPLEVKDKIGSDFPPELINVDLEHESSRFEPSTPILDFTTVSLTTKSNFESSSEETISGVSSESSELEPIVKSFLAPTGPTLTFLRSSLSPSVTEPSFKPSTPIEPSPITLVVKDPRDRITEGTEFLNTTESPALETVGEPTERLVYLLDNIDTTETTDMITFPSDQTEDRQQSVPSELNFFQDPIELTSDTDLFSFDNVEGSAESNTTELEEDSEFYDDGEFDSIWNSDDLVDYNFDELEGLGDIISDYGLSKESDDPDKKESQEDLWAKFDARFENKLKSPVDTLQDVGIGSGAIETVATLTDRSKDVGSVDGSHRRKPLVGSPTLKHEDVEEFQYKSLSPEDFHVGLSGDGHIRLGKYISFDEILEVQDVPDFTPLAQKVSNFTDFNHICQKCTLTGELAFHNEDNQFDLIRTREFLIQVDNYLQRFFEDELAYTDNYVELGNATRFDQAVILDFKMTFNRPVNESFVRNSFHSYLNEQTLADLEVIPNSSALVFQRFQINEPIVRTMGIEIKPPTYRSRLWLEVSIALMICLSISLIVLQHRKCQGIPKELPPKSLTMIKNHINEANEFELALTNYNKTKAEEEPPKVVLEDPAEEVDEIEVSLMETQMVKGFGSNSFRPVEVVWAEKQSQSREVKSHTPESSKSQKPSKVPRKSKATCSQEVKPEIHAAPSEGGQTGEPTKSAARHQHEPSVRPKQPYQPPTKPRRSSRKKEGSDSD</sequence>
<evidence type="ECO:0000313" key="3">
    <source>
        <dbReference type="Proteomes" id="UP000318571"/>
    </source>
</evidence>
<reference evidence="2 3" key="1">
    <citation type="journal article" date="2018" name="Nat. Ecol. Evol.">
        <title>Genomic signatures of mitonuclear coevolution across populations of Tigriopus californicus.</title>
        <authorList>
            <person name="Barreto F.S."/>
            <person name="Watson E.T."/>
            <person name="Lima T.G."/>
            <person name="Willett C.S."/>
            <person name="Edmands S."/>
            <person name="Li W."/>
            <person name="Burton R.S."/>
        </authorList>
    </citation>
    <scope>NUCLEOTIDE SEQUENCE [LARGE SCALE GENOMIC DNA]</scope>
    <source>
        <strain evidence="2 3">San Diego</strain>
    </source>
</reference>
<feature type="compositionally biased region" description="Basic and acidic residues" evidence="1">
    <location>
        <begin position="717"/>
        <end position="728"/>
    </location>
</feature>